<dbReference type="InterPro" id="IPR001205">
    <property type="entry name" value="RNA-dir_pol_C"/>
</dbReference>
<dbReference type="GO" id="GO:0039694">
    <property type="term" value="P:viral RNA genome replication"/>
    <property type="evidence" value="ECO:0007669"/>
    <property type="project" value="InterPro"/>
</dbReference>
<feature type="domain" description="RdRp catalytic" evidence="6">
    <location>
        <begin position="262"/>
        <end position="380"/>
    </location>
</feature>
<evidence type="ECO:0000256" key="1">
    <source>
        <dbReference type="ARBA" id="ARBA00022484"/>
    </source>
</evidence>
<dbReference type="InterPro" id="IPR007094">
    <property type="entry name" value="RNA-dir_pol_PSvirus"/>
</dbReference>
<reference evidence="7" key="1">
    <citation type="journal article" date="2018" name="Virus Evol.">
        <title>Cameroonian fruit bats harbor divergent viruses, including rotavirus H, bastroviruses, and picobirnaviruses using an alternative genetic code.</title>
        <authorList>
            <person name="Yinda C.K."/>
            <person name="Ghogomu S.M."/>
            <person name="Conceicao-Neto N."/>
            <person name="Beller L."/>
            <person name="Deboutte W."/>
            <person name="Vanhulle E."/>
            <person name="Maes P."/>
            <person name="Van Ranst M."/>
            <person name="Matthijnssens J."/>
        </authorList>
    </citation>
    <scope>NUCLEOTIDE SEQUENCE</scope>
    <source>
        <strain evidence="7">P1-347</strain>
    </source>
</reference>
<evidence type="ECO:0000256" key="5">
    <source>
        <dbReference type="ARBA" id="ARBA00022953"/>
    </source>
</evidence>
<dbReference type="Pfam" id="PF00680">
    <property type="entry name" value="RdRP_1"/>
    <property type="match status" value="1"/>
</dbReference>
<keyword evidence="1" id="KW-0696">RNA-directed RNA polymerase</keyword>
<dbReference type="GO" id="GO:0003723">
    <property type="term" value="F:RNA binding"/>
    <property type="evidence" value="ECO:0007669"/>
    <property type="project" value="InterPro"/>
</dbReference>
<evidence type="ECO:0000313" key="7">
    <source>
        <dbReference type="EMBL" id="AWV66993.1"/>
    </source>
</evidence>
<accession>A0A2Z4EVI2</accession>
<keyword evidence="3" id="KW-0548">Nucleotidyltransferase</keyword>
<dbReference type="InterPro" id="IPR043128">
    <property type="entry name" value="Rev_trsase/Diguanyl_cyclase"/>
</dbReference>
<dbReference type="InterPro" id="IPR043502">
    <property type="entry name" value="DNA/RNA_pol_sf"/>
</dbReference>
<keyword evidence="4" id="KW-0547">Nucleotide-binding</keyword>
<dbReference type="SUPFAM" id="SSF56672">
    <property type="entry name" value="DNA/RNA polymerases"/>
    <property type="match status" value="1"/>
</dbReference>
<proteinExistence type="predicted"/>
<evidence type="ECO:0000256" key="2">
    <source>
        <dbReference type="ARBA" id="ARBA00022679"/>
    </source>
</evidence>
<evidence type="ECO:0000256" key="4">
    <source>
        <dbReference type="ARBA" id="ARBA00022741"/>
    </source>
</evidence>
<dbReference type="PROSITE" id="PS50507">
    <property type="entry name" value="RDRP_SSRNA_POS"/>
    <property type="match status" value="1"/>
</dbReference>
<dbReference type="GO" id="GO:0003968">
    <property type="term" value="F:RNA-directed RNA polymerase activity"/>
    <property type="evidence" value="ECO:0007669"/>
    <property type="project" value="UniProtKB-KW"/>
</dbReference>
<dbReference type="EMBL" id="MG693123">
    <property type="protein sequence ID" value="AWV66993.1"/>
    <property type="molecule type" value="Genomic_RNA"/>
</dbReference>
<dbReference type="GO" id="GO:0006351">
    <property type="term" value="P:DNA-templated transcription"/>
    <property type="evidence" value="ECO:0007669"/>
    <property type="project" value="InterPro"/>
</dbReference>
<keyword evidence="5" id="KW-0693">Viral RNA replication</keyword>
<evidence type="ECO:0000259" key="6">
    <source>
        <dbReference type="PROSITE" id="PS50507"/>
    </source>
</evidence>
<name>A0A2Z4EVI2_9VIRU</name>
<dbReference type="Gene3D" id="3.30.70.270">
    <property type="match status" value="1"/>
</dbReference>
<dbReference type="GO" id="GO:0000166">
    <property type="term" value="F:nucleotide binding"/>
    <property type="evidence" value="ECO:0007669"/>
    <property type="project" value="UniProtKB-KW"/>
</dbReference>
<evidence type="ECO:0000256" key="3">
    <source>
        <dbReference type="ARBA" id="ARBA00022695"/>
    </source>
</evidence>
<keyword evidence="2" id="KW-0808">Transferase</keyword>
<protein>
    <submittedName>
        <fullName evidence="7">RdRp</fullName>
    </submittedName>
</protein>
<organism evidence="7">
    <name type="scientific">Lysoka partiti-like virus</name>
    <dbReference type="NCBI Taxonomy" id="2169481"/>
    <lineage>
        <taxon>Viruses</taxon>
        <taxon>Riboviria</taxon>
        <taxon>Orthornavirae</taxon>
        <taxon>Pisuviricota</taxon>
        <taxon>Duplopiviricetes</taxon>
        <taxon>Durnavirales</taxon>
        <taxon>Picobirnaviridae</taxon>
    </lineage>
</organism>
<sequence>MNKSKAQEILCGLSADQTKRLFQYQVNLRTDKDPQHFDDKLRDHLLKISKDEGKMVNRVVSHCDSLGWNQSKYRYSLIQEQVSRFADTTVRNFSNNPNFIAAKQKLMAEAKGWRLRTLRYGWSHDVLGSLPRTDTHAGFSYILTGKRTKGEYRGRLHQDFINEVDKARKNGSFNKPILIGSRTQSKPPISDKDGSFLQLTKEEVDSKKKTRLVSMVDIYVILAENIFAKPFQQQLCLTEWYAGGKNDASISSLIKQNLRFRSNWISLDYSSYDQSISDWMIREAFDIIRAAFEHDVYWDEELFKIVREDFIHKVFITGDGLVESKKGVPSGSMFTQIVDSLVNRLMIDTYFNSIGLTDYSLLIMGDDNLITYNGEVNPEFISTYLKRNFDCTMNPSKVDQGTQAEDVLFLSRYWTKNGPWRSPEALIAKMVYPERFRNYQSEALTTDMIVLSYFETFNASMMGIFKRNEFEWEAVRRVGSDVSKWLSGYHAYRIRYLDKFNR</sequence>